<dbReference type="Proteomes" id="UP000829398">
    <property type="component" value="Chromosome 3"/>
</dbReference>
<accession>A0ACB8LNI2</accession>
<organism evidence="1 2">
    <name type="scientific">Citrus sinensis</name>
    <name type="common">Sweet orange</name>
    <name type="synonym">Citrus aurantium var. sinensis</name>
    <dbReference type="NCBI Taxonomy" id="2711"/>
    <lineage>
        <taxon>Eukaryota</taxon>
        <taxon>Viridiplantae</taxon>
        <taxon>Streptophyta</taxon>
        <taxon>Embryophyta</taxon>
        <taxon>Tracheophyta</taxon>
        <taxon>Spermatophyta</taxon>
        <taxon>Magnoliopsida</taxon>
        <taxon>eudicotyledons</taxon>
        <taxon>Gunneridae</taxon>
        <taxon>Pentapetalae</taxon>
        <taxon>rosids</taxon>
        <taxon>malvids</taxon>
        <taxon>Sapindales</taxon>
        <taxon>Rutaceae</taxon>
        <taxon>Aurantioideae</taxon>
        <taxon>Citrus</taxon>
    </lineage>
</organism>
<gene>
    <name evidence="1" type="ORF">KPL71_006289</name>
</gene>
<proteinExistence type="predicted"/>
<sequence>MEIITSTFFSSQFVIAAIFTIFSLLLAVRTARSTKSTKQSDGATSATSATARKKSCNCTCSCNGPAAASAAEREMLEVGRHAATAATAVVAERGSGASMMEQLVPEITTHALSYLDYPSLCRLSMTNSLMRKAANDDNAWKALYHKDFTLEQDSVIPVNGWKAYYAATRAVVNVNAEFFNIIRERSLPAMSRFWLNADYVKCIHASGELFSGFIEIRSKFCEGTCIVRYNSVIQSWQIAFNWEQGVDFQVQDVRARVLTDIAWVTMKTYIDIDTGPFNMTNVFEFHNGQWYMVHHHSSVMLVDGEVEQQVVHGTLDSESSNPSSNLGGTLCEQMFLFRDLTIFVNNIALSILHTLDGDEEPTVLLCSAATSVSVVEDVSSPLLPDAAATEGADKVGFRGCKVCGKEELEKGCNGEGSIQGGIATVPGFGWWPIKAYRPCPGFLASGGRYRRQGQTMDEVAFGRGEKRAPVSSDSENIDPRRGGNQKTEAKMKAETKAKIEDTVREILVKSDMTETTEFQIRKQASEKMGLDLSQPEYKAFVRHVVTTFLEEQDQKSKEEQEEEEEEENEAVKNDNAEYDDEGNLIICQLNKKRRVTIQDFKGKTLVSIREYYTKGGKELPSAKGISLTEEQWSALRKNVSAIDTAVKKMQSRIM</sequence>
<keyword evidence="2" id="KW-1185">Reference proteome</keyword>
<protein>
    <submittedName>
        <fullName evidence="1">F-box protein SKIP8</fullName>
    </submittedName>
</protein>
<reference evidence="2" key="1">
    <citation type="journal article" date="2023" name="Hortic. Res.">
        <title>A chromosome-level phased genome enabling allele-level studies in sweet orange: a case study on citrus Huanglongbing tolerance.</title>
        <authorList>
            <person name="Wu B."/>
            <person name="Yu Q."/>
            <person name="Deng Z."/>
            <person name="Duan Y."/>
            <person name="Luo F."/>
            <person name="Gmitter F. Jr."/>
        </authorList>
    </citation>
    <scope>NUCLEOTIDE SEQUENCE [LARGE SCALE GENOMIC DNA]</scope>
    <source>
        <strain evidence="2">cv. Valencia</strain>
    </source>
</reference>
<evidence type="ECO:0000313" key="1">
    <source>
        <dbReference type="EMBL" id="KAH9775067.1"/>
    </source>
</evidence>
<name>A0ACB8LNI2_CITSI</name>
<comment type="caution">
    <text evidence="1">The sequence shown here is derived from an EMBL/GenBank/DDBJ whole genome shotgun (WGS) entry which is preliminary data.</text>
</comment>
<dbReference type="EMBL" id="CM039172">
    <property type="protein sequence ID" value="KAH9775067.1"/>
    <property type="molecule type" value="Genomic_DNA"/>
</dbReference>
<evidence type="ECO:0000313" key="2">
    <source>
        <dbReference type="Proteomes" id="UP000829398"/>
    </source>
</evidence>